<dbReference type="Pfam" id="PF03061">
    <property type="entry name" value="4HBT"/>
    <property type="match status" value="1"/>
</dbReference>
<dbReference type="NCBIfam" id="TIGR00369">
    <property type="entry name" value="unchar_dom_1"/>
    <property type="match status" value="1"/>
</dbReference>
<evidence type="ECO:0000313" key="4">
    <source>
        <dbReference type="Proteomes" id="UP000323632"/>
    </source>
</evidence>
<dbReference type="RefSeq" id="WP_150032557.1">
    <property type="nucleotide sequence ID" value="NZ_VWSH01000002.1"/>
</dbReference>
<sequence>MTQSITPQEVFKIMNERDRFSNWLGLQVDKVDSGYCKLHYTVKEDMLNGFERIHGGVLFSASDSAFAFACNSHGIITVALDVSITFTKPCFAGEVLTVEAQELHLGNKTGLYDIRTTNEKGELVCLFKGTAYRTSLPVQ</sequence>
<dbReference type="PANTHER" id="PTHR42856">
    <property type="entry name" value="ACYL-COENZYME A THIOESTERASE PAAI"/>
    <property type="match status" value="1"/>
</dbReference>
<dbReference type="PANTHER" id="PTHR42856:SF1">
    <property type="entry name" value="ACYL-COENZYME A THIOESTERASE PAAI"/>
    <property type="match status" value="1"/>
</dbReference>
<dbReference type="InterPro" id="IPR052723">
    <property type="entry name" value="Acyl-CoA_thioesterase_PaaI"/>
</dbReference>
<dbReference type="InterPro" id="IPR006683">
    <property type="entry name" value="Thioestr_dom"/>
</dbReference>
<dbReference type="EMBL" id="VWSH01000002">
    <property type="protein sequence ID" value="KAA5534878.1"/>
    <property type="molecule type" value="Genomic_DNA"/>
</dbReference>
<dbReference type="GO" id="GO:0016289">
    <property type="term" value="F:acyl-CoA hydrolase activity"/>
    <property type="evidence" value="ECO:0007669"/>
    <property type="project" value="UniProtKB-ARBA"/>
</dbReference>
<comment type="caution">
    <text evidence="3">The sequence shown here is derived from an EMBL/GenBank/DDBJ whole genome shotgun (WGS) entry which is preliminary data.</text>
</comment>
<evidence type="ECO:0000256" key="1">
    <source>
        <dbReference type="ARBA" id="ARBA00022801"/>
    </source>
</evidence>
<proteinExistence type="predicted"/>
<accession>A0A5M6CI39</accession>
<organism evidence="3 4">
    <name type="scientific">Taibaiella lutea</name>
    <dbReference type="NCBI Taxonomy" id="2608001"/>
    <lineage>
        <taxon>Bacteria</taxon>
        <taxon>Pseudomonadati</taxon>
        <taxon>Bacteroidota</taxon>
        <taxon>Chitinophagia</taxon>
        <taxon>Chitinophagales</taxon>
        <taxon>Chitinophagaceae</taxon>
        <taxon>Taibaiella</taxon>
    </lineage>
</organism>
<keyword evidence="1" id="KW-0378">Hydrolase</keyword>
<dbReference type="Gene3D" id="3.10.129.10">
    <property type="entry name" value="Hotdog Thioesterase"/>
    <property type="match status" value="1"/>
</dbReference>
<dbReference type="InterPro" id="IPR029069">
    <property type="entry name" value="HotDog_dom_sf"/>
</dbReference>
<dbReference type="SUPFAM" id="SSF54637">
    <property type="entry name" value="Thioesterase/thiol ester dehydrase-isomerase"/>
    <property type="match status" value="1"/>
</dbReference>
<keyword evidence="4" id="KW-1185">Reference proteome</keyword>
<gene>
    <name evidence="3" type="primary">paaI</name>
    <name evidence="3" type="ORF">F0919_09760</name>
</gene>
<dbReference type="InterPro" id="IPR003736">
    <property type="entry name" value="PAAI_dom"/>
</dbReference>
<dbReference type="InterPro" id="IPR011973">
    <property type="entry name" value="PaaD"/>
</dbReference>
<reference evidence="3 4" key="1">
    <citation type="submission" date="2019-09" db="EMBL/GenBank/DDBJ databases">
        <title>Genome sequence and assembly of Taibaiella sp.</title>
        <authorList>
            <person name="Chhetri G."/>
        </authorList>
    </citation>
    <scope>NUCLEOTIDE SEQUENCE [LARGE SCALE GENOMIC DNA]</scope>
    <source>
        <strain evidence="3 4">KVB11</strain>
    </source>
</reference>
<dbReference type="AlphaFoldDB" id="A0A5M6CI39"/>
<evidence type="ECO:0000313" key="3">
    <source>
        <dbReference type="EMBL" id="KAA5534878.1"/>
    </source>
</evidence>
<protein>
    <submittedName>
        <fullName evidence="3">Hydroxyphenylacetyl-CoA thioesterase PaaI</fullName>
    </submittedName>
</protein>
<dbReference type="NCBIfam" id="TIGR02286">
    <property type="entry name" value="PaaD"/>
    <property type="match status" value="1"/>
</dbReference>
<evidence type="ECO:0000259" key="2">
    <source>
        <dbReference type="Pfam" id="PF03061"/>
    </source>
</evidence>
<name>A0A5M6CI39_9BACT</name>
<feature type="domain" description="Thioesterase" evidence="2">
    <location>
        <begin position="53"/>
        <end position="125"/>
    </location>
</feature>
<dbReference type="CDD" id="cd03443">
    <property type="entry name" value="PaaI_thioesterase"/>
    <property type="match status" value="1"/>
</dbReference>
<dbReference type="Proteomes" id="UP000323632">
    <property type="component" value="Unassembled WGS sequence"/>
</dbReference>